<comment type="caution">
    <text evidence="2">The sequence shown here is derived from an EMBL/GenBank/DDBJ whole genome shotgun (WGS) entry which is preliminary data.</text>
</comment>
<feature type="domain" description="Reverse transcriptase Ty1/copia-type" evidence="1">
    <location>
        <begin position="61"/>
        <end position="259"/>
    </location>
</feature>
<dbReference type="EMBL" id="AVOT02002490">
    <property type="protein sequence ID" value="MBW0470567.1"/>
    <property type="molecule type" value="Genomic_DNA"/>
</dbReference>
<dbReference type="InterPro" id="IPR043502">
    <property type="entry name" value="DNA/RNA_pol_sf"/>
</dbReference>
<keyword evidence="3" id="KW-1185">Reference proteome</keyword>
<dbReference type="SUPFAM" id="SSF56672">
    <property type="entry name" value="DNA/RNA polymerases"/>
    <property type="match status" value="1"/>
</dbReference>
<dbReference type="PANTHER" id="PTHR11439">
    <property type="entry name" value="GAG-POL-RELATED RETROTRANSPOSON"/>
    <property type="match status" value="1"/>
</dbReference>
<protein>
    <recommendedName>
        <fullName evidence="1">Reverse transcriptase Ty1/copia-type domain-containing protein</fullName>
    </recommendedName>
</protein>
<evidence type="ECO:0000313" key="3">
    <source>
        <dbReference type="Proteomes" id="UP000765509"/>
    </source>
</evidence>
<dbReference type="Proteomes" id="UP000765509">
    <property type="component" value="Unassembled WGS sequence"/>
</dbReference>
<dbReference type="Pfam" id="PF07727">
    <property type="entry name" value="RVT_2"/>
    <property type="match status" value="1"/>
</dbReference>
<reference evidence="2" key="1">
    <citation type="submission" date="2021-03" db="EMBL/GenBank/DDBJ databases">
        <title>Draft genome sequence of rust myrtle Austropuccinia psidii MF-1, a brazilian biotype.</title>
        <authorList>
            <person name="Quecine M.C."/>
            <person name="Pachon D.M.R."/>
            <person name="Bonatelli M.L."/>
            <person name="Correr F.H."/>
            <person name="Franceschini L.M."/>
            <person name="Leite T.F."/>
            <person name="Margarido G.R.A."/>
            <person name="Almeida C.A."/>
            <person name="Ferrarezi J.A."/>
            <person name="Labate C.A."/>
        </authorList>
    </citation>
    <scope>NUCLEOTIDE SEQUENCE</scope>
    <source>
        <strain evidence="2">MF-1</strain>
    </source>
</reference>
<sequence>MLDPTLVEEINGQDESVEFLSSEASNKSEAPNNYKEAMASEAKNEWKAAMASELQSLEDMEVWSEVLEVQANQVLRTRWVFSVKRDPTGNIVKYKARGVVQGHRQIWGLNLDETFAPMPTFTSPQFLLAIASGNVWDVQTFDVTTAYLCSLLEEDVFVKAPPGTSASQGKVFKLERALYGLKQAGRFWWKHMKEILEKAGSQETQEDQSTYTYKQGSNRAFLWMHVDDGVIMASSASSMTELKDVLSSELNLRKLCSLSPSNITAGQSLPIMDLASEKATKIDKAYLSHIGMLLYVAQATWPDIIFSVNYLARFSMNTTSKHWAASEHLISYMRGTMNKALVLDLEGREEHWRYMWMQTGEVKVQDHSMGSPGAWNSKRQTCVASSTCQA</sequence>
<evidence type="ECO:0000259" key="1">
    <source>
        <dbReference type="Pfam" id="PF07727"/>
    </source>
</evidence>
<accession>A0A9Q3BTE5</accession>
<gene>
    <name evidence="2" type="ORF">O181_010282</name>
</gene>
<name>A0A9Q3BTE5_9BASI</name>
<dbReference type="InterPro" id="IPR013103">
    <property type="entry name" value="RVT_2"/>
</dbReference>
<proteinExistence type="predicted"/>
<organism evidence="2 3">
    <name type="scientific">Austropuccinia psidii MF-1</name>
    <dbReference type="NCBI Taxonomy" id="1389203"/>
    <lineage>
        <taxon>Eukaryota</taxon>
        <taxon>Fungi</taxon>
        <taxon>Dikarya</taxon>
        <taxon>Basidiomycota</taxon>
        <taxon>Pucciniomycotina</taxon>
        <taxon>Pucciniomycetes</taxon>
        <taxon>Pucciniales</taxon>
        <taxon>Sphaerophragmiaceae</taxon>
        <taxon>Austropuccinia</taxon>
    </lineage>
</organism>
<dbReference type="AlphaFoldDB" id="A0A9Q3BTE5"/>
<dbReference type="PANTHER" id="PTHR11439:SF467">
    <property type="entry name" value="INTEGRASE CATALYTIC DOMAIN-CONTAINING PROTEIN"/>
    <property type="match status" value="1"/>
</dbReference>
<evidence type="ECO:0000313" key="2">
    <source>
        <dbReference type="EMBL" id="MBW0470567.1"/>
    </source>
</evidence>